<keyword evidence="1" id="KW-0067">ATP-binding</keyword>
<dbReference type="PANTHER" id="PTHR24115:SF1004">
    <property type="entry name" value="KINESIN-LIKE PROTEIN KIF15"/>
    <property type="match status" value="1"/>
</dbReference>
<accession>A0A2R5GM84</accession>
<dbReference type="InterPro" id="IPR027417">
    <property type="entry name" value="P-loop_NTPase"/>
</dbReference>
<dbReference type="PANTHER" id="PTHR24115">
    <property type="entry name" value="KINESIN-RELATED"/>
    <property type="match status" value="1"/>
</dbReference>
<organism evidence="4 5">
    <name type="scientific">Hondaea fermentalgiana</name>
    <dbReference type="NCBI Taxonomy" id="2315210"/>
    <lineage>
        <taxon>Eukaryota</taxon>
        <taxon>Sar</taxon>
        <taxon>Stramenopiles</taxon>
        <taxon>Bigyra</taxon>
        <taxon>Labyrinthulomycetes</taxon>
        <taxon>Thraustochytrida</taxon>
        <taxon>Thraustochytriidae</taxon>
        <taxon>Hondaea</taxon>
    </lineage>
</organism>
<evidence type="ECO:0000313" key="4">
    <source>
        <dbReference type="EMBL" id="GBG29743.1"/>
    </source>
</evidence>
<protein>
    <submittedName>
        <fullName evidence="4">Kinesin-like protein</fullName>
    </submittedName>
</protein>
<evidence type="ECO:0000256" key="2">
    <source>
        <dbReference type="SAM" id="Coils"/>
    </source>
</evidence>
<keyword evidence="5" id="KW-1185">Reference proteome</keyword>
<dbReference type="SMART" id="SM00129">
    <property type="entry name" value="KISc"/>
    <property type="match status" value="1"/>
</dbReference>
<evidence type="ECO:0000256" key="1">
    <source>
        <dbReference type="PROSITE-ProRule" id="PRU00283"/>
    </source>
</evidence>
<feature type="binding site" evidence="1">
    <location>
        <begin position="116"/>
        <end position="123"/>
    </location>
    <ligand>
        <name>ATP</name>
        <dbReference type="ChEBI" id="CHEBI:30616"/>
    </ligand>
</feature>
<dbReference type="AlphaFoldDB" id="A0A2R5GM84"/>
<evidence type="ECO:0000313" key="5">
    <source>
        <dbReference type="Proteomes" id="UP000241890"/>
    </source>
</evidence>
<dbReference type="SUPFAM" id="SSF49879">
    <property type="entry name" value="SMAD/FHA domain"/>
    <property type="match status" value="1"/>
</dbReference>
<dbReference type="PRINTS" id="PR00380">
    <property type="entry name" value="KINESINHEAVY"/>
</dbReference>
<gene>
    <name evidence="4" type="ORF">FCC1311_059642</name>
</gene>
<dbReference type="SUPFAM" id="SSF52540">
    <property type="entry name" value="P-loop containing nucleoside triphosphate hydrolases"/>
    <property type="match status" value="1"/>
</dbReference>
<dbReference type="GO" id="GO:0005874">
    <property type="term" value="C:microtubule"/>
    <property type="evidence" value="ECO:0007669"/>
    <property type="project" value="TreeGrafter"/>
</dbReference>
<keyword evidence="1" id="KW-0505">Motor protein</keyword>
<dbReference type="InterPro" id="IPR027640">
    <property type="entry name" value="Kinesin-like_fam"/>
</dbReference>
<dbReference type="GO" id="GO:0003777">
    <property type="term" value="F:microtubule motor activity"/>
    <property type="evidence" value="ECO:0007669"/>
    <property type="project" value="InterPro"/>
</dbReference>
<dbReference type="GO" id="GO:0007018">
    <property type="term" value="P:microtubule-based movement"/>
    <property type="evidence" value="ECO:0007669"/>
    <property type="project" value="InterPro"/>
</dbReference>
<dbReference type="InterPro" id="IPR008984">
    <property type="entry name" value="SMAD_FHA_dom_sf"/>
</dbReference>
<dbReference type="Gene3D" id="3.40.850.10">
    <property type="entry name" value="Kinesin motor domain"/>
    <property type="match status" value="1"/>
</dbReference>
<name>A0A2R5GM84_9STRA</name>
<comment type="caution">
    <text evidence="4">The sequence shown here is derived from an EMBL/GenBank/DDBJ whole genome shotgun (WGS) entry which is preliminary data.</text>
</comment>
<keyword evidence="1" id="KW-0547">Nucleotide-binding</keyword>
<proteinExistence type="inferred from homology"/>
<dbReference type="GO" id="GO:0008017">
    <property type="term" value="F:microtubule binding"/>
    <property type="evidence" value="ECO:0007669"/>
    <property type="project" value="InterPro"/>
</dbReference>
<dbReference type="InParanoid" id="A0A2R5GM84"/>
<feature type="coiled-coil region" evidence="2">
    <location>
        <begin position="960"/>
        <end position="1010"/>
    </location>
</feature>
<comment type="similarity">
    <text evidence="1">Belongs to the TRAFAC class myosin-kinesin ATPase superfamily. Kinesin family.</text>
</comment>
<feature type="coiled-coil region" evidence="2">
    <location>
        <begin position="619"/>
        <end position="660"/>
    </location>
</feature>
<dbReference type="Pfam" id="PF00225">
    <property type="entry name" value="Kinesin"/>
    <property type="match status" value="1"/>
</dbReference>
<dbReference type="PROSITE" id="PS50067">
    <property type="entry name" value="KINESIN_MOTOR_2"/>
    <property type="match status" value="1"/>
</dbReference>
<dbReference type="OrthoDB" id="62798at2759"/>
<sequence>MADGVSIKVCVRCRPFTKDDQLGVKMTQVDEENGEVELLNSKYSTTRFGFSYSWWSAYGYNRHITGPEGKGEPSPEDLAAAEEMTLVNQEQAYATVGTKVYNDLMSGNSVVLFAYGLSGSGKTFTVFGPDAPDIPEAWYKHSEPHPLWGIFPQLAYEVFKKKEDGWKVTMKYFQNVVDTVRDLMSPMAKEMSYKTGMKKDKDGFMDIDWCESAVLETWDDLRKAFMAANARKAIAPTQFNHQSTRGHCIMTLEVEMPHPTVKGTKQRGRVYVCDLAGTEPAGDIVYANYKKIVYENGDIEHKYLGPHPDQSKTKQLQDQGKKINLSLSEMANFFLKMAKAVQEKKLKPGQSIPGCNTYFLSKFLKDTILISRSYLFTAIRPEVSYLNYTFATLQFAKNASVIKLQPKKATSAQSKREMQLMEELEKMKSMIEELKKSGGGGGGGLDMEEMNRMLADKQAQLVSEMKGEADKTKQQEMEKQKQQYSSRGIALSWFEPEPAHPHLVNLDEDSFRDRRFLFIFEKESTVFGRNKGDIQPLNMDMVDEHCTFEKKGPEEVYLVGGEGSVYHNGKMLEKGERIKLEKFDRVVIGTDIMLFRYSFSADDSVDDEPDARSAIQEYHQAARAKDSAYQEQARKLEEDKRKLQEELERMKREGSSDEDIDSKKQAMEAWKAIDETMLNTVPILRQMEHMCAQVGRDMLEFKLSLQHPREKLVPDVKVQVTDTETNTVVFLDPFEIQDNMNILKDQIQQLKWKEEPYEVPADEEIVKMLFDSSYQIGTCTNFLLHCTLCMETDEDESTLDLMKSVIPYDKIGELEVFWKPRASPDSEERPDDIDDPSDLLGKSWTYKIEIGSLSHLATPVAEARVEFEFYGQRYSTEAISTGSKTREVNLAYSEILHVEKVDQEFLDYLDSVELKFEVFIKPWEDCKLKPLSNRDPVICRNLGLSLPEGAEVAGDPMQEIQALKAENAELRAQLDLLRQEKYEEAYKKHVALLEERIASLEANAGKSKALQKLEAAKETDSALNNGSYEE</sequence>
<feature type="domain" description="Kinesin motor" evidence="3">
    <location>
        <begin position="6"/>
        <end position="279"/>
    </location>
</feature>
<dbReference type="InterPro" id="IPR001752">
    <property type="entry name" value="Kinesin_motor_dom"/>
</dbReference>
<dbReference type="GO" id="GO:0005871">
    <property type="term" value="C:kinesin complex"/>
    <property type="evidence" value="ECO:0007669"/>
    <property type="project" value="TreeGrafter"/>
</dbReference>
<dbReference type="GO" id="GO:0005524">
    <property type="term" value="F:ATP binding"/>
    <property type="evidence" value="ECO:0007669"/>
    <property type="project" value="UniProtKB-UniRule"/>
</dbReference>
<evidence type="ECO:0000259" key="3">
    <source>
        <dbReference type="PROSITE" id="PS50067"/>
    </source>
</evidence>
<reference evidence="4 5" key="1">
    <citation type="submission" date="2017-12" db="EMBL/GenBank/DDBJ databases">
        <title>Sequencing, de novo assembly and annotation of complete genome of a new Thraustochytrid species, strain FCC1311.</title>
        <authorList>
            <person name="Sedici K."/>
            <person name="Godart F."/>
            <person name="Aiese Cigliano R."/>
            <person name="Sanseverino W."/>
            <person name="Barakat M."/>
            <person name="Ortet P."/>
            <person name="Marechal E."/>
            <person name="Cagnac O."/>
            <person name="Amato A."/>
        </authorList>
    </citation>
    <scope>NUCLEOTIDE SEQUENCE [LARGE SCALE GENOMIC DNA]</scope>
</reference>
<dbReference type="GO" id="GO:0016887">
    <property type="term" value="F:ATP hydrolysis activity"/>
    <property type="evidence" value="ECO:0007669"/>
    <property type="project" value="TreeGrafter"/>
</dbReference>
<dbReference type="EMBL" id="BEYU01000065">
    <property type="protein sequence ID" value="GBG29743.1"/>
    <property type="molecule type" value="Genomic_DNA"/>
</dbReference>
<keyword evidence="2" id="KW-0175">Coiled coil</keyword>
<dbReference type="Proteomes" id="UP000241890">
    <property type="component" value="Unassembled WGS sequence"/>
</dbReference>
<dbReference type="Gene3D" id="2.60.200.20">
    <property type="match status" value="1"/>
</dbReference>
<dbReference type="InterPro" id="IPR036961">
    <property type="entry name" value="Kinesin_motor_dom_sf"/>
</dbReference>